<feature type="compositionally biased region" description="Basic and acidic residues" evidence="1">
    <location>
        <begin position="348"/>
        <end position="375"/>
    </location>
</feature>
<feature type="compositionally biased region" description="Basic and acidic residues" evidence="1">
    <location>
        <begin position="420"/>
        <end position="430"/>
    </location>
</feature>
<protein>
    <submittedName>
        <fullName evidence="4">Uncharacterized protein</fullName>
    </submittedName>
</protein>
<evidence type="ECO:0000256" key="1">
    <source>
        <dbReference type="SAM" id="MobiDB-lite"/>
    </source>
</evidence>
<feature type="compositionally biased region" description="Basic and acidic residues" evidence="1">
    <location>
        <begin position="613"/>
        <end position="623"/>
    </location>
</feature>
<dbReference type="Proteomes" id="UP000824998">
    <property type="component" value="Unassembled WGS sequence"/>
</dbReference>
<keyword evidence="5" id="KW-1185">Reference proteome</keyword>
<evidence type="ECO:0000256" key="3">
    <source>
        <dbReference type="SAM" id="SignalP"/>
    </source>
</evidence>
<dbReference type="OrthoDB" id="4225201at2759"/>
<feature type="compositionally biased region" description="Pro residues" evidence="1">
    <location>
        <begin position="381"/>
        <end position="419"/>
    </location>
</feature>
<keyword evidence="2" id="KW-1133">Transmembrane helix</keyword>
<feature type="region of interest" description="Disordered" evidence="1">
    <location>
        <begin position="271"/>
        <end position="309"/>
    </location>
</feature>
<keyword evidence="2" id="KW-0812">Transmembrane</keyword>
<feature type="compositionally biased region" description="Polar residues" evidence="1">
    <location>
        <begin position="637"/>
        <end position="648"/>
    </location>
</feature>
<reference evidence="4" key="1">
    <citation type="journal article" date="2021" name="IMA Fungus">
        <title>Genomic characterization of three marine fungi, including Emericellopsis atlantica sp. nov. with signatures of a generalist lifestyle and marine biomass degradation.</title>
        <authorList>
            <person name="Hagestad O.C."/>
            <person name="Hou L."/>
            <person name="Andersen J.H."/>
            <person name="Hansen E.H."/>
            <person name="Altermark B."/>
            <person name="Li C."/>
            <person name="Kuhnert E."/>
            <person name="Cox R.J."/>
            <person name="Crous P.W."/>
            <person name="Spatafora J.W."/>
            <person name="Lail K."/>
            <person name="Amirebrahimi M."/>
            <person name="Lipzen A."/>
            <person name="Pangilinan J."/>
            <person name="Andreopoulos W."/>
            <person name="Hayes R.D."/>
            <person name="Ng V."/>
            <person name="Grigoriev I.V."/>
            <person name="Jackson S.A."/>
            <person name="Sutton T.D.S."/>
            <person name="Dobson A.D.W."/>
            <person name="Rama T."/>
        </authorList>
    </citation>
    <scope>NUCLEOTIDE SEQUENCE</scope>
    <source>
        <strain evidence="4">TRa018bII</strain>
    </source>
</reference>
<dbReference type="EMBL" id="MU251734">
    <property type="protein sequence ID" value="KAG9229760.1"/>
    <property type="molecule type" value="Genomic_DNA"/>
</dbReference>
<feature type="signal peptide" evidence="3">
    <location>
        <begin position="1"/>
        <end position="18"/>
    </location>
</feature>
<keyword evidence="2" id="KW-0472">Membrane</keyword>
<feature type="transmembrane region" description="Helical" evidence="2">
    <location>
        <begin position="468"/>
        <end position="489"/>
    </location>
</feature>
<evidence type="ECO:0000313" key="5">
    <source>
        <dbReference type="Proteomes" id="UP000824998"/>
    </source>
</evidence>
<feature type="region of interest" description="Disordered" evidence="1">
    <location>
        <begin position="340"/>
        <end position="459"/>
    </location>
</feature>
<accession>A0A9P7YAZ6</accession>
<comment type="caution">
    <text evidence="4">The sequence shown here is derived from an EMBL/GenBank/DDBJ whole genome shotgun (WGS) entry which is preliminary data.</text>
</comment>
<evidence type="ECO:0000313" key="4">
    <source>
        <dbReference type="EMBL" id="KAG9229760.1"/>
    </source>
</evidence>
<sequence length="661" mass="74212">MRGFFEAACLLAPALVASIPSSLEVEQFNDVVDVPISDHSFSLISIDIPADSRSHDDDWTNQVLGLRLDILNSKDACGYGNITIDGKVLPQTPKGDTMTGKGPIKTEREAIILANWAFHCVKINGQRDYQLMKLVIESMDGKAMENVGFSALFQQTGSTEILKIETDLSIPDKELANPDPEIFQPMGEPARPHHFDISEEIDELHWMRAQLWELKHLITERERKIAKHAHHHFESDIQDCDTLKCVAKAVSDKARKAAHILYGKISGDNGEQWQHGQGRHHGLKSIFHGRKNGHRKNHVESNSTYHRSHFHESPLPVCLYSPPPSGHEFRHHRSPFVELFDFPSHGPPHHESDDDRPHHPHPPHHDEIPYEEFPHHRPPPHHPQGPPPHPHYPPGPPPPPEQEGPKFPPEFDGPPPPPDSPEHEPEHDSPRPPLDFYRGPPREHHGPPPHHPGFGNGPPHGHGRVIQFVKFSIIVFLVAFLALSIHHLACTSKRRADRKARREERHLQRAYYRAVRHRGVSRLIALMSGRRFDSADEDFEEKENLLSDAEDGTSTTMTDELMQFNNAASVVDDMVHAEMSRSQPSQPIPARTSSLPIIQDYEMSSQIGGGKELPVHEDNDGSDKGSVISDGFRYTPGSVNYTPSSSPSGCVHDILGPDNKQ</sequence>
<feature type="chain" id="PRO_5040267302" evidence="3">
    <location>
        <begin position="19"/>
        <end position="661"/>
    </location>
</feature>
<evidence type="ECO:0000256" key="2">
    <source>
        <dbReference type="SAM" id="Phobius"/>
    </source>
</evidence>
<feature type="region of interest" description="Disordered" evidence="1">
    <location>
        <begin position="607"/>
        <end position="661"/>
    </location>
</feature>
<gene>
    <name evidence="4" type="ORF">BJ875DRAFT_410247</name>
</gene>
<organism evidence="4 5">
    <name type="scientific">Amylocarpus encephaloides</name>
    <dbReference type="NCBI Taxonomy" id="45428"/>
    <lineage>
        <taxon>Eukaryota</taxon>
        <taxon>Fungi</taxon>
        <taxon>Dikarya</taxon>
        <taxon>Ascomycota</taxon>
        <taxon>Pezizomycotina</taxon>
        <taxon>Leotiomycetes</taxon>
        <taxon>Helotiales</taxon>
        <taxon>Helotiales incertae sedis</taxon>
        <taxon>Amylocarpus</taxon>
    </lineage>
</organism>
<keyword evidence="3" id="KW-0732">Signal</keyword>
<feature type="compositionally biased region" description="Basic residues" evidence="1">
    <location>
        <begin position="277"/>
        <end position="297"/>
    </location>
</feature>
<dbReference type="AlphaFoldDB" id="A0A9P7YAZ6"/>
<name>A0A9P7YAZ6_9HELO</name>
<proteinExistence type="predicted"/>